<dbReference type="AlphaFoldDB" id="A0A1I4N582"/>
<dbReference type="CDD" id="cd06530">
    <property type="entry name" value="S26_SPase_I"/>
    <property type="match status" value="1"/>
</dbReference>
<evidence type="ECO:0000256" key="8">
    <source>
        <dbReference type="RuleBase" id="RU003993"/>
    </source>
</evidence>
<evidence type="ECO:0000313" key="11">
    <source>
        <dbReference type="EMBL" id="SFM10744.1"/>
    </source>
</evidence>
<evidence type="ECO:0000256" key="9">
    <source>
        <dbReference type="RuleBase" id="RU362042"/>
    </source>
</evidence>
<dbReference type="SUPFAM" id="SSF51306">
    <property type="entry name" value="LexA/Signal peptidase"/>
    <property type="match status" value="1"/>
</dbReference>
<evidence type="ECO:0000256" key="1">
    <source>
        <dbReference type="ARBA" id="ARBA00000677"/>
    </source>
</evidence>
<dbReference type="InterPro" id="IPR019756">
    <property type="entry name" value="Pept_S26A_signal_pept_1_Ser-AS"/>
</dbReference>
<feature type="active site" evidence="7">
    <location>
        <position position="90"/>
    </location>
</feature>
<feature type="active site" evidence="7">
    <location>
        <position position="145"/>
    </location>
</feature>
<dbReference type="RefSeq" id="WP_093471195.1">
    <property type="nucleotide sequence ID" value="NZ_FOUI01000001.1"/>
</dbReference>
<protein>
    <recommendedName>
        <fullName evidence="4 8">Signal peptidase I</fullName>
        <ecNumber evidence="3 8">3.4.21.89</ecNumber>
    </recommendedName>
</protein>
<gene>
    <name evidence="11" type="ORF">SAMN05216217_10168</name>
</gene>
<dbReference type="GO" id="GO:0009003">
    <property type="term" value="F:signal peptidase activity"/>
    <property type="evidence" value="ECO:0007669"/>
    <property type="project" value="UniProtKB-EC"/>
</dbReference>
<dbReference type="GO" id="GO:0016020">
    <property type="term" value="C:membrane"/>
    <property type="evidence" value="ECO:0007669"/>
    <property type="project" value="UniProtKB-SubCell"/>
</dbReference>
<dbReference type="PANTHER" id="PTHR43390:SF1">
    <property type="entry name" value="CHLOROPLAST PROCESSING PEPTIDASE"/>
    <property type="match status" value="1"/>
</dbReference>
<dbReference type="Gene3D" id="2.10.109.10">
    <property type="entry name" value="Umud Fragment, subunit A"/>
    <property type="match status" value="1"/>
</dbReference>
<reference evidence="12" key="1">
    <citation type="submission" date="2016-10" db="EMBL/GenBank/DDBJ databases">
        <authorList>
            <person name="Varghese N."/>
            <person name="Submissions S."/>
        </authorList>
    </citation>
    <scope>NUCLEOTIDE SEQUENCE [LARGE SCALE GENOMIC DNA]</scope>
    <source>
        <strain evidence="12">DSM 24213</strain>
    </source>
</reference>
<dbReference type="PANTHER" id="PTHR43390">
    <property type="entry name" value="SIGNAL PEPTIDASE I"/>
    <property type="match status" value="1"/>
</dbReference>
<dbReference type="PROSITE" id="PS00501">
    <property type="entry name" value="SPASE_I_1"/>
    <property type="match status" value="1"/>
</dbReference>
<proteinExistence type="inferred from homology"/>
<evidence type="ECO:0000256" key="7">
    <source>
        <dbReference type="PIRSR" id="PIRSR600223-1"/>
    </source>
</evidence>
<dbReference type="OrthoDB" id="9815782at2"/>
<accession>A0A1I4N582</accession>
<dbReference type="GO" id="GO:0006465">
    <property type="term" value="P:signal peptide processing"/>
    <property type="evidence" value="ECO:0007669"/>
    <property type="project" value="InterPro"/>
</dbReference>
<evidence type="ECO:0000256" key="4">
    <source>
        <dbReference type="ARBA" id="ARBA00019232"/>
    </source>
</evidence>
<keyword evidence="5 8" id="KW-0645">Protease</keyword>
<comment type="similarity">
    <text evidence="2 9">Belongs to the peptidase S26 family.</text>
</comment>
<keyword evidence="12" id="KW-1185">Reference proteome</keyword>
<evidence type="ECO:0000256" key="2">
    <source>
        <dbReference type="ARBA" id="ARBA00009370"/>
    </source>
</evidence>
<organism evidence="11 12">
    <name type="scientific">Halopseudomonas yangmingensis</name>
    <dbReference type="NCBI Taxonomy" id="1720063"/>
    <lineage>
        <taxon>Bacteria</taxon>
        <taxon>Pseudomonadati</taxon>
        <taxon>Pseudomonadota</taxon>
        <taxon>Gammaproteobacteria</taxon>
        <taxon>Pseudomonadales</taxon>
        <taxon>Pseudomonadaceae</taxon>
        <taxon>Halopseudomonas</taxon>
    </lineage>
</organism>
<keyword evidence="6 8" id="KW-0378">Hydrolase</keyword>
<dbReference type="Pfam" id="PF10502">
    <property type="entry name" value="Peptidase_S26"/>
    <property type="match status" value="1"/>
</dbReference>
<dbReference type="PRINTS" id="PR00727">
    <property type="entry name" value="LEADERPTASE"/>
</dbReference>
<sequence length="292" mass="33405">MHLNFPLILVLATAITGLLVLLDRLWLAPGRRRAQANYQQQVDAVNPLTLEKLGKEPVLIEYSRSFFPVLAVVLVLRSFLVEPFQIPSGSMKPTLEVGDFILVNKFAYGIRLPVLDTKIIPVGDPERGDVMVFRYPNDPRINYIKRVVGLPGDRVAYVDKQLFINGEQVRTELVEQLQDDEVPAGHPLQAMARVDVVREWLGEDEHRIRLKNLAQPVLPQEWLVPEGHYFMVGDNRDNSNDSRFWNDPQMPQQLWGMVPDNYIVGKAFAVWMHWPDPKLKSLPSFSRASLIH</sequence>
<evidence type="ECO:0000256" key="6">
    <source>
        <dbReference type="ARBA" id="ARBA00022801"/>
    </source>
</evidence>
<comment type="catalytic activity">
    <reaction evidence="1 8">
        <text>Cleavage of hydrophobic, N-terminal signal or leader sequences from secreted and periplasmic proteins.</text>
        <dbReference type="EC" id="3.4.21.89"/>
    </reaction>
</comment>
<evidence type="ECO:0000259" key="10">
    <source>
        <dbReference type="Pfam" id="PF10502"/>
    </source>
</evidence>
<dbReference type="InterPro" id="IPR036286">
    <property type="entry name" value="LexA/Signal_pep-like_sf"/>
</dbReference>
<evidence type="ECO:0000313" key="12">
    <source>
        <dbReference type="Proteomes" id="UP000243629"/>
    </source>
</evidence>
<dbReference type="InterPro" id="IPR019757">
    <property type="entry name" value="Pept_S26A_signal_pept_1_Lys-AS"/>
</dbReference>
<evidence type="ECO:0000256" key="3">
    <source>
        <dbReference type="ARBA" id="ARBA00013208"/>
    </source>
</evidence>
<dbReference type="InterPro" id="IPR019533">
    <property type="entry name" value="Peptidase_S26"/>
</dbReference>
<dbReference type="GO" id="GO:0004252">
    <property type="term" value="F:serine-type endopeptidase activity"/>
    <property type="evidence" value="ECO:0007669"/>
    <property type="project" value="InterPro"/>
</dbReference>
<dbReference type="STRING" id="1720063.SAMN05216217_10168"/>
<dbReference type="PROSITE" id="PS00760">
    <property type="entry name" value="SPASE_I_2"/>
    <property type="match status" value="1"/>
</dbReference>
<dbReference type="InterPro" id="IPR019758">
    <property type="entry name" value="Pept_S26A_signal_pept_1_CS"/>
</dbReference>
<comment type="subcellular location">
    <subcellularLocation>
        <location evidence="9">Membrane</location>
        <topology evidence="9">Multi-pass membrane protein</topology>
    </subcellularLocation>
</comment>
<dbReference type="EMBL" id="FOUI01000001">
    <property type="protein sequence ID" value="SFM10744.1"/>
    <property type="molecule type" value="Genomic_DNA"/>
</dbReference>
<dbReference type="Proteomes" id="UP000243629">
    <property type="component" value="Unassembled WGS sequence"/>
</dbReference>
<name>A0A1I4N582_9GAMM</name>
<dbReference type="EC" id="3.4.21.89" evidence="3 8"/>
<feature type="domain" description="Peptidase S26" evidence="10">
    <location>
        <begin position="60"/>
        <end position="271"/>
    </location>
</feature>
<evidence type="ECO:0000256" key="5">
    <source>
        <dbReference type="ARBA" id="ARBA00022670"/>
    </source>
</evidence>
<dbReference type="NCBIfam" id="TIGR02227">
    <property type="entry name" value="sigpep_I_bact"/>
    <property type="match status" value="1"/>
</dbReference>
<dbReference type="InterPro" id="IPR000223">
    <property type="entry name" value="Pept_S26A_signal_pept_1"/>
</dbReference>
<dbReference type="PROSITE" id="PS00761">
    <property type="entry name" value="SPASE_I_3"/>
    <property type="match status" value="1"/>
</dbReference>